<dbReference type="EMBL" id="BDIP01003648">
    <property type="protein sequence ID" value="GIQ87962.1"/>
    <property type="molecule type" value="Genomic_DNA"/>
</dbReference>
<dbReference type="AlphaFoldDB" id="A0A9K3D3D6"/>
<comment type="caution">
    <text evidence="1">The sequence shown here is derived from an EMBL/GenBank/DDBJ whole genome shotgun (WGS) entry which is preliminary data.</text>
</comment>
<organism evidence="1 2">
    <name type="scientific">Kipferlia bialata</name>
    <dbReference type="NCBI Taxonomy" id="797122"/>
    <lineage>
        <taxon>Eukaryota</taxon>
        <taxon>Metamonada</taxon>
        <taxon>Carpediemonas-like organisms</taxon>
        <taxon>Kipferlia</taxon>
    </lineage>
</organism>
<feature type="non-terminal residue" evidence="1">
    <location>
        <position position="1"/>
    </location>
</feature>
<proteinExistence type="predicted"/>
<keyword evidence="2" id="KW-1185">Reference proteome</keyword>
<evidence type="ECO:0000313" key="1">
    <source>
        <dbReference type="EMBL" id="GIQ87962.1"/>
    </source>
</evidence>
<dbReference type="SUPFAM" id="SSF50965">
    <property type="entry name" value="Galactose oxidase, central domain"/>
    <property type="match status" value="1"/>
</dbReference>
<reference evidence="1 2" key="1">
    <citation type="journal article" date="2018" name="PLoS ONE">
        <title>The draft genome of Kipferlia bialata reveals reductive genome evolution in fornicate parasites.</title>
        <authorList>
            <person name="Tanifuji G."/>
            <person name="Takabayashi S."/>
            <person name="Kume K."/>
            <person name="Takagi M."/>
            <person name="Nakayama T."/>
            <person name="Kamikawa R."/>
            <person name="Inagaki Y."/>
            <person name="Hashimoto T."/>
        </authorList>
    </citation>
    <scope>NUCLEOTIDE SEQUENCE [LARGE SCALE GENOMIC DNA]</scope>
    <source>
        <strain evidence="1">NY0173</strain>
    </source>
</reference>
<accession>A0A9K3D3D6</accession>
<dbReference type="Proteomes" id="UP000265618">
    <property type="component" value="Unassembled WGS sequence"/>
</dbReference>
<dbReference type="InterPro" id="IPR011043">
    <property type="entry name" value="Gal_Oxase/kelch_b-propeller"/>
</dbReference>
<evidence type="ECO:0000313" key="2">
    <source>
        <dbReference type="Proteomes" id="UP000265618"/>
    </source>
</evidence>
<dbReference type="Gene3D" id="2.120.10.80">
    <property type="entry name" value="Kelch-type beta propeller"/>
    <property type="match status" value="1"/>
</dbReference>
<gene>
    <name evidence="1" type="ORF">KIPB_010115</name>
</gene>
<sequence>MEQGGDSPSVRYPRGMVAVSDTEFLLVAGKFTISKWKPLQAWLYNTETGAWRRVANPPNPLTDENPHDDYYSHALYGMGVQGGIVHLLGQAGEETATYHATYTLPNPDNPQGTWTDIRSDELKGSCYQ</sequence>
<evidence type="ECO:0008006" key="3">
    <source>
        <dbReference type="Google" id="ProtNLM"/>
    </source>
</evidence>
<protein>
    <recommendedName>
        <fullName evidence="3">Galactose oxidase</fullName>
    </recommendedName>
</protein>
<dbReference type="InterPro" id="IPR015915">
    <property type="entry name" value="Kelch-typ_b-propeller"/>
</dbReference>
<name>A0A9K3D3D6_9EUKA</name>